<dbReference type="PANTHER" id="PTHR42721:SF42">
    <property type="entry name" value="FIBRONECTIN TYPE III-LIKE DOMAIN-CONTAINING PROTEIN"/>
    <property type="match status" value="1"/>
</dbReference>
<evidence type="ECO:0000256" key="2">
    <source>
        <dbReference type="ARBA" id="ARBA00022801"/>
    </source>
</evidence>
<dbReference type="SUPFAM" id="SSF52279">
    <property type="entry name" value="Beta-D-glucan exohydrolase, C-terminal domain"/>
    <property type="match status" value="1"/>
</dbReference>
<evidence type="ECO:0000256" key="1">
    <source>
        <dbReference type="ARBA" id="ARBA00022729"/>
    </source>
</evidence>
<dbReference type="InterPro" id="IPR013783">
    <property type="entry name" value="Ig-like_fold"/>
</dbReference>
<dbReference type="Pfam" id="PF00933">
    <property type="entry name" value="Glyco_hydro_3"/>
    <property type="match status" value="1"/>
</dbReference>
<dbReference type="InterPro" id="IPR036962">
    <property type="entry name" value="Glyco_hydro_3_N_sf"/>
</dbReference>
<dbReference type="InterPro" id="IPR001764">
    <property type="entry name" value="Glyco_hydro_3_N"/>
</dbReference>
<dbReference type="InterPro" id="IPR017853">
    <property type="entry name" value="GH"/>
</dbReference>
<dbReference type="InterPro" id="IPR044993">
    <property type="entry name" value="BXL"/>
</dbReference>
<reference evidence="6 7" key="1">
    <citation type="submission" date="2022-12" db="EMBL/GenBank/DDBJ databases">
        <title>Chromosome-level genome of Tegillarca granosa.</title>
        <authorList>
            <person name="Kim J."/>
        </authorList>
    </citation>
    <scope>NUCLEOTIDE SEQUENCE [LARGE SCALE GENOMIC DNA]</scope>
    <source>
        <strain evidence="6">Teg-2019</strain>
        <tissue evidence="6">Adductor muscle</tissue>
    </source>
</reference>
<evidence type="ECO:0000313" key="6">
    <source>
        <dbReference type="EMBL" id="KAJ8314666.1"/>
    </source>
</evidence>
<evidence type="ECO:0000313" key="7">
    <source>
        <dbReference type="Proteomes" id="UP001217089"/>
    </source>
</evidence>
<dbReference type="PANTHER" id="PTHR42721">
    <property type="entry name" value="SUGAR HYDROLASE-RELATED"/>
    <property type="match status" value="1"/>
</dbReference>
<dbReference type="InterPro" id="IPR026891">
    <property type="entry name" value="Fn3-like"/>
</dbReference>
<dbReference type="Gene3D" id="3.20.20.300">
    <property type="entry name" value="Glycoside hydrolase, family 3, N-terminal domain"/>
    <property type="match status" value="1"/>
</dbReference>
<sequence>MPRDRATMKCLITYLFFLPSIISLHTAADYPFRNTSLPWQVRVDDLVKRLTVQEIMEQMAYGGAGILGGPAPGIARLGIDKYQWNSECLSGDVEAGNATSFPQAIGLAASFSTDLIHRIAEATSIELRAKHSDFVRKKIYSDHTGLSCFSPVINIMRHPLWGRNQETYGEDPFLSGVYAEHFVKGLQGDNPRYIRANAGCKHFDAHGGPENIPVSSLSFDAKVAERDLRLTFLPAFKKCIKAGTYSVMCSYNSLNGIPACANSRLLTEVLRKEWNFTGYVVSDEGAIEFSLTKHKYFTDPVDVVAASVNAGCNLELSGNISKPYYLYMTQAINAKKLTEAIIRSRVKPLFYTRMRLGEFDPPEMVPFTKYNMTEIQSEAHRKLSLEAAVKSFVLLKSEPLFSLPLKVGKNIAVIGPMANNTEQLFGDYSADADPLFIKTPLQGIKNMYHGYNISYTPGCMDGNKCQKYDKNSVKHVLDGTNGIVFVFLGTGKLLESENKDRKDMELPGEQLQLLKDTVKYGNRPVILFLFTAGPVNITWADESKYIIAIFQCFFPAQSAGDAIKQIIAQPFLVAGRLPYTWLKYSDQIPSMTLYTMNGRTYRYFTGEPLYPFGYGLSLSKFLYKPIKFPKTIKAGEPISLTVTVKNTGPYPGDEVIQIYLSWLDTKEKMPKIQLVRFNRVTLSNQEEKSFNFTIGPDSMTVWSDQHGFIIEPGRIKLYVGGQQPNQKRNVGSNIVEGEIIIKKAF</sequence>
<gene>
    <name evidence="6" type="ORF">KUTeg_006816</name>
</gene>
<feature type="domain" description="Fibronectin type III-like" evidence="5">
    <location>
        <begin position="654"/>
        <end position="723"/>
    </location>
</feature>
<dbReference type="InterPro" id="IPR036881">
    <property type="entry name" value="Glyco_hydro_3_C_sf"/>
</dbReference>
<proteinExistence type="predicted"/>
<dbReference type="InterPro" id="IPR002772">
    <property type="entry name" value="Glyco_hydro_3_C"/>
</dbReference>
<feature type="chain" id="PRO_5045282116" description="Fibronectin type III-like domain-containing protein" evidence="4">
    <location>
        <begin position="28"/>
        <end position="745"/>
    </location>
</feature>
<dbReference type="Gene3D" id="2.60.40.10">
    <property type="entry name" value="Immunoglobulins"/>
    <property type="match status" value="1"/>
</dbReference>
<keyword evidence="2" id="KW-0378">Hydrolase</keyword>
<name>A0ABQ9FEL9_TEGGR</name>
<protein>
    <recommendedName>
        <fullName evidence="5">Fibronectin type III-like domain-containing protein</fullName>
    </recommendedName>
</protein>
<accession>A0ABQ9FEL9</accession>
<evidence type="ECO:0000256" key="4">
    <source>
        <dbReference type="SAM" id="SignalP"/>
    </source>
</evidence>
<dbReference type="Proteomes" id="UP001217089">
    <property type="component" value="Unassembled WGS sequence"/>
</dbReference>
<keyword evidence="3" id="KW-0326">Glycosidase</keyword>
<dbReference type="Pfam" id="PF14310">
    <property type="entry name" value="Fn3-like"/>
    <property type="match status" value="1"/>
</dbReference>
<keyword evidence="1 4" id="KW-0732">Signal</keyword>
<keyword evidence="7" id="KW-1185">Reference proteome</keyword>
<dbReference type="SMART" id="SM01217">
    <property type="entry name" value="Fn3_like"/>
    <property type="match status" value="1"/>
</dbReference>
<dbReference type="PRINTS" id="PR00133">
    <property type="entry name" value="GLHYDRLASE3"/>
</dbReference>
<organism evidence="6 7">
    <name type="scientific">Tegillarca granosa</name>
    <name type="common">Malaysian cockle</name>
    <name type="synonym">Anadara granosa</name>
    <dbReference type="NCBI Taxonomy" id="220873"/>
    <lineage>
        <taxon>Eukaryota</taxon>
        <taxon>Metazoa</taxon>
        <taxon>Spiralia</taxon>
        <taxon>Lophotrochozoa</taxon>
        <taxon>Mollusca</taxon>
        <taxon>Bivalvia</taxon>
        <taxon>Autobranchia</taxon>
        <taxon>Pteriomorphia</taxon>
        <taxon>Arcoida</taxon>
        <taxon>Arcoidea</taxon>
        <taxon>Arcidae</taxon>
        <taxon>Tegillarca</taxon>
    </lineage>
</organism>
<dbReference type="Pfam" id="PF01915">
    <property type="entry name" value="Glyco_hydro_3_C"/>
    <property type="match status" value="1"/>
</dbReference>
<comment type="caution">
    <text evidence="6">The sequence shown here is derived from an EMBL/GenBank/DDBJ whole genome shotgun (WGS) entry which is preliminary data.</text>
</comment>
<evidence type="ECO:0000256" key="3">
    <source>
        <dbReference type="ARBA" id="ARBA00023295"/>
    </source>
</evidence>
<evidence type="ECO:0000259" key="5">
    <source>
        <dbReference type="SMART" id="SM01217"/>
    </source>
</evidence>
<dbReference type="EMBL" id="JARBDR010000337">
    <property type="protein sequence ID" value="KAJ8314666.1"/>
    <property type="molecule type" value="Genomic_DNA"/>
</dbReference>
<dbReference type="SUPFAM" id="SSF51445">
    <property type="entry name" value="(Trans)glycosidases"/>
    <property type="match status" value="1"/>
</dbReference>
<dbReference type="Gene3D" id="3.40.50.1700">
    <property type="entry name" value="Glycoside hydrolase family 3 C-terminal domain"/>
    <property type="match status" value="1"/>
</dbReference>
<feature type="signal peptide" evidence="4">
    <location>
        <begin position="1"/>
        <end position="27"/>
    </location>
</feature>